<feature type="compositionally biased region" description="Gly residues" evidence="6">
    <location>
        <begin position="1235"/>
        <end position="1245"/>
    </location>
</feature>
<dbReference type="Pfam" id="PF00501">
    <property type="entry name" value="AMP-binding"/>
    <property type="match status" value="3"/>
</dbReference>
<dbReference type="CDD" id="cd19543">
    <property type="entry name" value="DCL_NRPS"/>
    <property type="match status" value="1"/>
</dbReference>
<feature type="region of interest" description="Disordered" evidence="6">
    <location>
        <begin position="2947"/>
        <end position="2966"/>
    </location>
</feature>
<dbReference type="Proteomes" id="UP001596222">
    <property type="component" value="Unassembled WGS sequence"/>
</dbReference>
<dbReference type="NCBIfam" id="TIGR01720">
    <property type="entry name" value="NRPS-para261"/>
    <property type="match status" value="2"/>
</dbReference>
<evidence type="ECO:0000313" key="8">
    <source>
        <dbReference type="EMBL" id="MFC5148456.1"/>
    </source>
</evidence>
<feature type="region of interest" description="Disordered" evidence="6">
    <location>
        <begin position="1128"/>
        <end position="1160"/>
    </location>
</feature>
<dbReference type="SUPFAM" id="SSF52777">
    <property type="entry name" value="CoA-dependent acyltransferases"/>
    <property type="match status" value="11"/>
</dbReference>
<dbReference type="NCBIfam" id="NF003417">
    <property type="entry name" value="PRK04813.1"/>
    <property type="match status" value="3"/>
</dbReference>
<dbReference type="Pfam" id="PF13193">
    <property type="entry name" value="AMP-binding_C"/>
    <property type="match status" value="3"/>
</dbReference>
<dbReference type="Pfam" id="PF00668">
    <property type="entry name" value="Condensation"/>
    <property type="match status" value="5"/>
</dbReference>
<dbReference type="InterPro" id="IPR020806">
    <property type="entry name" value="PKS_PP-bd"/>
</dbReference>
<dbReference type="PANTHER" id="PTHR45527:SF1">
    <property type="entry name" value="FATTY ACID SYNTHASE"/>
    <property type="match status" value="1"/>
</dbReference>
<dbReference type="CDD" id="cd05930">
    <property type="entry name" value="A_NRPS"/>
    <property type="match status" value="1"/>
</dbReference>
<feature type="compositionally biased region" description="Low complexity" evidence="6">
    <location>
        <begin position="1201"/>
        <end position="1214"/>
    </location>
</feature>
<keyword evidence="3" id="KW-0597">Phosphoprotein</keyword>
<feature type="domain" description="Carrier" evidence="7">
    <location>
        <begin position="982"/>
        <end position="1056"/>
    </location>
</feature>
<dbReference type="InterPro" id="IPR006162">
    <property type="entry name" value="Ppantetheine_attach_site"/>
</dbReference>
<dbReference type="SUPFAM" id="SSF56801">
    <property type="entry name" value="Acetyl-CoA synthetase-like"/>
    <property type="match status" value="3"/>
</dbReference>
<dbReference type="Gene3D" id="3.30.300.30">
    <property type="match status" value="3"/>
</dbReference>
<dbReference type="InterPro" id="IPR009081">
    <property type="entry name" value="PP-bd_ACP"/>
</dbReference>
<evidence type="ECO:0000256" key="4">
    <source>
        <dbReference type="ARBA" id="ARBA00022737"/>
    </source>
</evidence>
<keyword evidence="5" id="KW-0045">Antibiotic biosynthesis</keyword>
<feature type="region of interest" description="Disordered" evidence="6">
    <location>
        <begin position="1201"/>
        <end position="1245"/>
    </location>
</feature>
<feature type="region of interest" description="Disordered" evidence="6">
    <location>
        <begin position="3790"/>
        <end position="3811"/>
    </location>
</feature>
<dbReference type="Gene3D" id="3.30.559.10">
    <property type="entry name" value="Chloramphenicol acetyltransferase-like domain"/>
    <property type="match status" value="6"/>
</dbReference>
<accession>A0ABW0A640</accession>
<dbReference type="RefSeq" id="WP_382047817.1">
    <property type="nucleotide sequence ID" value="NZ_JBHSKJ010000018.1"/>
</dbReference>
<feature type="region of interest" description="Disordered" evidence="6">
    <location>
        <begin position="2728"/>
        <end position="2748"/>
    </location>
</feature>
<comment type="cofactor">
    <cofactor evidence="1">
        <name>pantetheine 4'-phosphate</name>
        <dbReference type="ChEBI" id="CHEBI:47942"/>
    </cofactor>
</comment>
<dbReference type="InterPro" id="IPR036736">
    <property type="entry name" value="ACP-like_sf"/>
</dbReference>
<evidence type="ECO:0000256" key="1">
    <source>
        <dbReference type="ARBA" id="ARBA00001957"/>
    </source>
</evidence>
<dbReference type="InterPro" id="IPR000873">
    <property type="entry name" value="AMP-dep_synth/lig_dom"/>
</dbReference>
<dbReference type="SUPFAM" id="SSF47336">
    <property type="entry name" value="ACP-like"/>
    <property type="match status" value="3"/>
</dbReference>
<evidence type="ECO:0000313" key="9">
    <source>
        <dbReference type="Proteomes" id="UP001596222"/>
    </source>
</evidence>
<dbReference type="PROSITE" id="PS00012">
    <property type="entry name" value="PHOSPHOPANTETHEINE"/>
    <property type="match status" value="3"/>
</dbReference>
<dbReference type="Gene3D" id="3.40.50.980">
    <property type="match status" value="6"/>
</dbReference>
<dbReference type="InterPro" id="IPR010060">
    <property type="entry name" value="NRPS_synth"/>
</dbReference>
<keyword evidence="4" id="KW-0677">Repeat</keyword>
<dbReference type="CDD" id="cd17646">
    <property type="entry name" value="A_NRPS_AB3403-like"/>
    <property type="match status" value="2"/>
</dbReference>
<dbReference type="PROSITE" id="PS50075">
    <property type="entry name" value="CARRIER"/>
    <property type="match status" value="3"/>
</dbReference>
<dbReference type="InterPro" id="IPR045851">
    <property type="entry name" value="AMP-bd_C_sf"/>
</dbReference>
<dbReference type="Gene3D" id="3.30.559.30">
    <property type="entry name" value="Nonribosomal peptide synthetase, condensation domain"/>
    <property type="match status" value="5"/>
</dbReference>
<reference evidence="9" key="1">
    <citation type="journal article" date="2019" name="Int. J. Syst. Evol. Microbiol.">
        <title>The Global Catalogue of Microorganisms (GCM) 10K type strain sequencing project: providing services to taxonomists for standard genome sequencing and annotation.</title>
        <authorList>
            <consortium name="The Broad Institute Genomics Platform"/>
            <consortium name="The Broad Institute Genome Sequencing Center for Infectious Disease"/>
            <person name="Wu L."/>
            <person name="Ma J."/>
        </authorList>
    </citation>
    <scope>NUCLEOTIDE SEQUENCE [LARGE SCALE GENOMIC DNA]</scope>
    <source>
        <strain evidence="9">CGMCC 4.1641</strain>
    </source>
</reference>
<dbReference type="SMART" id="SM00823">
    <property type="entry name" value="PKS_PP"/>
    <property type="match status" value="3"/>
</dbReference>
<dbReference type="InterPro" id="IPR025110">
    <property type="entry name" value="AMP-bd_C"/>
</dbReference>
<dbReference type="PROSITE" id="PS00455">
    <property type="entry name" value="AMP_BINDING"/>
    <property type="match status" value="3"/>
</dbReference>
<feature type="domain" description="Carrier" evidence="7">
    <location>
        <begin position="3720"/>
        <end position="3794"/>
    </location>
</feature>
<dbReference type="InterPro" id="IPR020845">
    <property type="entry name" value="AMP-binding_CS"/>
</dbReference>
<evidence type="ECO:0000259" key="7">
    <source>
        <dbReference type="PROSITE" id="PS50075"/>
    </source>
</evidence>
<dbReference type="Gene3D" id="2.30.38.10">
    <property type="entry name" value="Luciferase, Domain 3"/>
    <property type="match status" value="3"/>
</dbReference>
<evidence type="ECO:0000256" key="5">
    <source>
        <dbReference type="ARBA" id="ARBA00023194"/>
    </source>
</evidence>
<protein>
    <submittedName>
        <fullName evidence="8">Amino acid adenylation domain-containing protein</fullName>
    </submittedName>
</protein>
<keyword evidence="9" id="KW-1185">Reference proteome</keyword>
<dbReference type="InterPro" id="IPR001242">
    <property type="entry name" value="Condensation_dom"/>
</dbReference>
<dbReference type="Gene3D" id="1.10.1200.10">
    <property type="entry name" value="ACP-like"/>
    <property type="match status" value="3"/>
</dbReference>
<dbReference type="PANTHER" id="PTHR45527">
    <property type="entry name" value="NONRIBOSOMAL PEPTIDE SYNTHETASE"/>
    <property type="match status" value="1"/>
</dbReference>
<gene>
    <name evidence="8" type="ORF">ACFPP6_27695</name>
</gene>
<evidence type="ECO:0000256" key="2">
    <source>
        <dbReference type="ARBA" id="ARBA00022450"/>
    </source>
</evidence>
<comment type="caution">
    <text evidence="8">The sequence shown here is derived from an EMBL/GenBank/DDBJ whole genome shotgun (WGS) entry which is preliminary data.</text>
</comment>
<dbReference type="Pfam" id="PF00550">
    <property type="entry name" value="PP-binding"/>
    <property type="match status" value="3"/>
</dbReference>
<sequence length="4320" mass="453514">MSEVTSDAGRFLELTRAQEGVLAAQRIDPDNPSYNVGQYVELRGAVDTAALEEAIRRTLAEADGLHVRLAERDGRTVALPVPFDAAAWHLPRLDTTGAASPVDAAVELVRDQLACPPRLEPTDGSGAAPALTGSLLVTVAPGHHLWFQYFHHLVIDGYSVALFTRRVAAVYTALVRGEEVPASPFEPVARLAEADAAYLASGKPEDDRAHWTARHAGRPRVTGLAEQTAQASRTSLRHRTSLGAERSAAVLDCAAAVRGTWAEAATAAVAAYLHRMTGTTDAVLGMHFMARSAPGTMRVPGMAVNVLPVRLAVEGTDTFPDLIRRAAGELKDARRHQHYRGEDIRRDLGLVGSDERLHGPMLNLKPFDLDLDFAGIPGHAVNLASGPVEDLSVSVSKSPDDVLHLEFDANPALYDAASLAAHAERCTDLMGRLAADPALTLDRARLLADGEYENVLRTWNATGHAVTPATLPGLIAERAAAAPDATAVVFEGEHLTYRELDARADALARTLTAAGAGRGTVVAVAVPRSAELMTALLGVLKSGAAYLPLDTDYPAERLAAMVEDAAPVRVVTVPAVLDRLPQSAREAALLLDDTADVADAAGAAGAASRTEVTAPGPDDAAYVIYTSGSTGRPKGVVVTHRAIVNRLAWMQHAYRLRRDDRVLQKTPASFDVSVWEFFWALCEGATVVLARPEGHKDPAYLARLIADRRITTLHFVPSMLRAFLEEPAAAAACGGLRRVFCSGEALPGDVVDRWYAALPDVPLHNLYGPTEAAVDVTYHRTEAGSGVVPIGRPVWNTRLYVLDAALRPVPVGVPGELYLAGDQLARGYLGRPGLTASRFVADPHGGDGERMYRTGDLVRWAPGGVVEYLGRTDDQVKIRGFRIELGEVEAALEALPGVAQAAVTAREVTPGGARRLVGYAVPAAGAGLDPEALRTGLAATLPEHMVPPVVMLLDSLPLSLNGKLDRKALPEPAPAAPAASRPPRTEAERVLAALVAEILGLDAAGADDNFFSLGGDSISAIQLGSRARQAGWGITPRVVFERKTIAAVAAAAERLDGAAAPADLREDATGPMPATPITEWLRDRGGPIRRFAQTTAITVPADLDPGRLTKAFAALTERHDALRIRLVPGGAGDDAAPESTPAGDTAVRGDLPGSTSVTAPAGAASAEARCSRSAAGSPPAPVAVEGCPGSGGYGGVDDAQGAGAASAPAGAVSADARRSHAAGPQSAPVAAEGRPGSGGYGGIDGAPGSGDWATEILPLAAAPDVVLRRVDLTGTPADGIDDVLGRERDAAAGRLDPAAGIVLAATWCDLGPESPGRLVLAVHHLAVDGVSWRILLPDLRDAYEGRELAPASTPLRRWAHGLNAAATGDAVRAQLPLWQEILAPGAGPLLGKRAVDPARDTVGTSRTLRLTLPAERTAPLLDRVPATRRAGVDHVLLAGLALAFAGRQRDLLIRMEGHGRQDHLVPGADTARTVGWLTSEFPVRLSLDGVDLADAAAGGEAAGRALALVKEQLRALPDDGTGYGLLRHLDPAARTVLAAYPAPQLLFNYLGRFTTDDSPWSTAGDAFAASADPELPALHALEIGAFVHDRPAGPELTAVLTWPEGVLAEDDVREIADRWFRALDALTAYAARPGAGGLTPSDVPLAGIGQDALDRVLAARPGTEDVLPLSPLQDGLLFHSLYETAADDLYTSVTGLDLTGPLDEAALRRAVDAVVERHPALRAGFDHTSADRPLQTVAGQVTVPWTVHDLTGTPAGALAAAVDAVETAEATAPFDLTRPPLLRCALLRTGDERHRLVLTRHHIVMDGWSTPVMLREIISAYAAGGDASALPPAASYADHLAWLNRQDDTGHATAWAEALDGLTAPTLLAETLAAEATADAGTRAGEVDLPLPAETAAALTALARSHGLTLNTLVQGAWAVLLSRLTGRTDVVFGATVSGRPADVPGVESIVGLFSNTVPVRFTLDEGETVAAALARLQEQQSRLLDHQYAGLAGIQAQAGLGTLFDTLLVFENYPVDPDELTAADPSGRPGRLRVTGIGNRGATHYPLTVLTLPGDAPRITVEYRPDAFTADRAADLGRRLLRLLAAMADRPAATVGSLDVLAPDERHTLLHTWNATARAVPEGTVVDAFEAQVAATPGETAVVCGDERRTYAELDARADAFARLLAALGAGPDRVVALALPRSAELVAAVLGTLKSGAAYLPVDLDHPAERVALMLEDAAPLAVLTTRPTAGRLPVLTGDGFTTLYAEDVADGAADGTTAGAANDTAGVTPHRPAPGDLAYVIHTSGSTGRPKGVQVPHRGLVNMLDHHRSTVFARAVEAAGGRRLRAAHTASFSFDSSWEQLLWLICGHELHVYDEELRRDPQALAARLRADRIDTLDVTPSFGRQLVEWGLLDGDGHGDGDAGDGHRPVLFLLGGEAVDDALWTRIRGTEGVIGHNFYGPTEYTVDTLGAALDDSPAPSVGRPIANTRVYVLDARLRPVPAGVPGELYIAGPGLARGYGNRPALTAARFVADPFTGSGERMYRTGDVVRWRADGTLDYLGRDDDQVKIRGFRVETGEIEAALNDQDAVAQAAVLARSADGGVKRLVAYVAPAPGACADPAALRAALAARLPEYMVPSAVVVLDALPLNVNGKLDRRALPEPGAADFAAGGTGGRAPRDEREALLCGAFASVLGLPAVGADDDFFALGGHSLLATRLVGRIRTALQRHTTVRDLFEARTPAALARRLDATGADRPGPAPRTRPQEVPLSPAQARLWFLHQLQGPSTAYTIPCSLRIDGALDTGALRAAFADVVARHEALRTAFPATDGRPRQKVLTPEEAHVPFEVREVAPERLEEAVAEAGARAFDLAAAPPVHATLLTAGATTHVLCVALHHIVGDEWSEGVLLRDLDTAYAARRRGTAPAWPSLPVQFADHTLWQQDLLDDPAGAGRLTAYWTERLAGLPDELSLPADRPRPAEPSGRGGAVRLRLPDALHGALRDYAHRTGVTPFMVTQAAGALLLGALAGSTDVALGTPVAGRADEAVENVVGFFVNTLVVRHDLSAPEGGAAPTFDQLVERARETVLGALAHQDLPFDRLVEIAGPERSLGRHPLFQVMVQHRKEAAGLDALLGARTELLPDPLHAARFDLAFTFVESADGAHTDLTVIHAADLYDRGTAELLADRLLHVLDQALAAPGRPVDRVEVMSPGESRALAGEWNATAREVPAGTLVTRFAEHLAATPDATAVLYADHTLTYRQLDEQAGALAAELAAAGAGPDRIVAVAVPRSAELMVALLGVLKSGAAYLPLDLDYPAERLTMMAEDAAPVCVVTVEGERGRLPHLDGVPVVLAGRPRTAPAPEPACAPAAAGPQHAAYVIYTSGSTGRPKGVVVTHHAVVNRLDWMRETYGIGAGDRILQKTPASFDVSVWEFFLPLVSGAAVVLARPGGHREPDHLAEVAARTAVTTAHFVPSMLTAFTAAAEQDETVRTGFAGVRRVFCSGEALPAAAVDRFAALWPHIELHNLYGPTEAAVDVTHHRAEPGAGVVPIGRPVWNTRLHVLDAALRPVPVGVPGELYLAGDQLARGYLGRPGLTASRFVADPSGSGERMYRTGDLVRRRADGAVEYLGRTDDQVKVRGFRIELGEIEAALSALPAVAQAAVTASPLAPGGAPQLVAYAVPAPGASPEPQHLRDALAERLPDHMVPAAVTLLDALPLSVNGKLDRKALPEPARVTARPAAPARRSGSPAAAMAEVFAGILGLPEVGEDDNFFALGGDSIVSIQLVSAARKAGFTVAAKDVFQHPTPAALAAAGRRADEEPAGAPAAPAADEDGELPPLPVVHWLRERGGPVDRFNQSVLLTVPAGLRPGPLREALADLARNHPALRLRLDRTGGLWTQEVLPAAQAPAVTDPATLRRADITGLDTTALHDLLTKEADASAAALDPDTGTVLRVLWCDAGPAADGRLLLTVHHLAVDGVSWRILIPGLADAYAARAAGRAPALEPEATGPRAWAAQLLQHAHTRTRTAEAAYWRTALAGPQAPLSRTAADPRRDTTATLRTLRRTLPADRTRPLLTAVPQAFSAGVDDVLLAALALAAADWRRTGNPALPAAYTGALQIDLEGHGRGGSDTAGLTPDLSRTVGWFTTVHPVRLDVSAVDLADALAGGRQAGAALKQVKEQLRAVPDRGLGHGLLRHLNAQTAPALAALPGSQLLFNYRGRTDHQAGPAGSRHWAFAPDAERAAVAEGAAPDAAMPAPYPLEIDAAVVPGAGGRPELAVEWSWPAALFTEEQVAALATRWFDALDALARHTEDPGAGGITPSDVRLVSLDQARIDRLESRLRRRR</sequence>
<name>A0ABW0A640_9ACTN</name>
<proteinExistence type="predicted"/>
<dbReference type="InterPro" id="IPR023213">
    <property type="entry name" value="CAT-like_dom_sf"/>
</dbReference>
<dbReference type="CDD" id="cd19540">
    <property type="entry name" value="LCL_NRPS-like"/>
    <property type="match status" value="1"/>
</dbReference>
<dbReference type="InterPro" id="IPR010071">
    <property type="entry name" value="AA_adenyl_dom"/>
</dbReference>
<keyword evidence="2" id="KW-0596">Phosphopantetheine</keyword>
<dbReference type="NCBIfam" id="TIGR01733">
    <property type="entry name" value="AA-adenyl-dom"/>
    <property type="match status" value="3"/>
</dbReference>
<organism evidence="8 9">
    <name type="scientific">Streptomyces aureoversilis</name>
    <dbReference type="NCBI Taxonomy" id="67277"/>
    <lineage>
        <taxon>Bacteria</taxon>
        <taxon>Bacillati</taxon>
        <taxon>Actinomycetota</taxon>
        <taxon>Actinomycetes</taxon>
        <taxon>Kitasatosporales</taxon>
        <taxon>Streptomycetaceae</taxon>
        <taxon>Streptomyces</taxon>
    </lineage>
</organism>
<feature type="domain" description="Carrier" evidence="7">
    <location>
        <begin position="2658"/>
        <end position="2733"/>
    </location>
</feature>
<evidence type="ECO:0000256" key="6">
    <source>
        <dbReference type="SAM" id="MobiDB-lite"/>
    </source>
</evidence>
<dbReference type="EMBL" id="JBHSKJ010000018">
    <property type="protein sequence ID" value="MFC5148456.1"/>
    <property type="molecule type" value="Genomic_DNA"/>
</dbReference>
<evidence type="ECO:0000256" key="3">
    <source>
        <dbReference type="ARBA" id="ARBA00022553"/>
    </source>
</evidence>